<dbReference type="Proteomes" id="UP000298264">
    <property type="component" value="Unassembled WGS sequence"/>
</dbReference>
<name>A0A4R9LRH7_9LEPT</name>
<organism evidence="2 3">
    <name type="scientific">Leptospira ilyithenensis</name>
    <dbReference type="NCBI Taxonomy" id="2484901"/>
    <lineage>
        <taxon>Bacteria</taxon>
        <taxon>Pseudomonadati</taxon>
        <taxon>Spirochaetota</taxon>
        <taxon>Spirochaetia</taxon>
        <taxon>Leptospirales</taxon>
        <taxon>Leptospiraceae</taxon>
        <taxon>Leptospira</taxon>
    </lineage>
</organism>
<dbReference type="Gene3D" id="2.40.10.220">
    <property type="entry name" value="predicted glycosyltransferase like domains"/>
    <property type="match status" value="1"/>
</dbReference>
<dbReference type="EMBL" id="RQHV01000042">
    <property type="protein sequence ID" value="TGN10982.1"/>
    <property type="molecule type" value="Genomic_DNA"/>
</dbReference>
<feature type="domain" description="PilZ" evidence="1">
    <location>
        <begin position="21"/>
        <end position="116"/>
    </location>
</feature>
<evidence type="ECO:0000259" key="1">
    <source>
        <dbReference type="Pfam" id="PF07238"/>
    </source>
</evidence>
<dbReference type="AlphaFoldDB" id="A0A4R9LRH7"/>
<comment type="caution">
    <text evidence="2">The sequence shown here is derived from an EMBL/GenBank/DDBJ whole genome shotgun (WGS) entry which is preliminary data.</text>
</comment>
<dbReference type="SUPFAM" id="SSF141371">
    <property type="entry name" value="PilZ domain-like"/>
    <property type="match status" value="1"/>
</dbReference>
<dbReference type="GO" id="GO:0035438">
    <property type="term" value="F:cyclic-di-GMP binding"/>
    <property type="evidence" value="ECO:0007669"/>
    <property type="project" value="InterPro"/>
</dbReference>
<gene>
    <name evidence="2" type="ORF">EHS11_07360</name>
</gene>
<reference evidence="2" key="1">
    <citation type="journal article" date="2019" name="PLoS Negl. Trop. Dis.">
        <title>Revisiting the worldwide diversity of Leptospira species in the environment.</title>
        <authorList>
            <person name="Vincent A.T."/>
            <person name="Schiettekatte O."/>
            <person name="Bourhy P."/>
            <person name="Veyrier F.J."/>
            <person name="Picardeau M."/>
        </authorList>
    </citation>
    <scope>NUCLEOTIDE SEQUENCE [LARGE SCALE GENOMIC DNA]</scope>
    <source>
        <strain evidence="2">201400974</strain>
    </source>
</reference>
<evidence type="ECO:0000313" key="2">
    <source>
        <dbReference type="EMBL" id="TGN10982.1"/>
    </source>
</evidence>
<accession>A0A4R9LRH7</accession>
<dbReference type="OrthoDB" id="334025at2"/>
<sequence length="127" mass="13960">MADSQKSIFSDSYSMYGGVKQKRKKARVKLDIPCEISLSSGKGTPVTAQLTDLGTGGLSLQTTSLFYEGDVVTISFILNKVKTFIQGTVNRIAGKTTTVVFSELPSDVHARIQEFIHKHYFDPKAKL</sequence>
<evidence type="ECO:0000313" key="3">
    <source>
        <dbReference type="Proteomes" id="UP000298264"/>
    </source>
</evidence>
<dbReference type="InterPro" id="IPR009875">
    <property type="entry name" value="PilZ_domain"/>
</dbReference>
<proteinExistence type="predicted"/>
<protein>
    <submittedName>
        <fullName evidence="2">PilZ domain-containing protein</fullName>
    </submittedName>
</protein>
<keyword evidence="3" id="KW-1185">Reference proteome</keyword>
<dbReference type="RefSeq" id="WP_135763743.1">
    <property type="nucleotide sequence ID" value="NZ_RQHV01000042.1"/>
</dbReference>
<dbReference type="Pfam" id="PF07238">
    <property type="entry name" value="PilZ"/>
    <property type="match status" value="1"/>
</dbReference>